<dbReference type="PANTHER" id="PTHR38696:SF1">
    <property type="entry name" value="MEDIATOR OF RNA POLYMERASE II TRANSCRIPTION SUBUNIT 13"/>
    <property type="match status" value="1"/>
</dbReference>
<reference evidence="2" key="1">
    <citation type="journal article" date="2020" name="Fungal Divers.">
        <title>Resolving the Mortierellaceae phylogeny through synthesis of multi-gene phylogenetics and phylogenomics.</title>
        <authorList>
            <person name="Vandepol N."/>
            <person name="Liber J."/>
            <person name="Desiro A."/>
            <person name="Na H."/>
            <person name="Kennedy M."/>
            <person name="Barry K."/>
            <person name="Grigoriev I.V."/>
            <person name="Miller A.N."/>
            <person name="O'Donnell K."/>
            <person name="Stajich J.E."/>
            <person name="Bonito G."/>
        </authorList>
    </citation>
    <scope>NUCLEOTIDE SEQUENCE</scope>
    <source>
        <strain evidence="2">NRRL 6426</strain>
    </source>
</reference>
<dbReference type="PANTHER" id="PTHR38696">
    <property type="entry name" value="MEDIATOR OF RNA POLYMERASE II TRANSCRIPTION SUBUNIT 13"/>
    <property type="match status" value="1"/>
</dbReference>
<keyword evidence="3" id="KW-1185">Reference proteome</keyword>
<organism evidence="2 3">
    <name type="scientific">Linnemannia schmuckeri</name>
    <dbReference type="NCBI Taxonomy" id="64567"/>
    <lineage>
        <taxon>Eukaryota</taxon>
        <taxon>Fungi</taxon>
        <taxon>Fungi incertae sedis</taxon>
        <taxon>Mucoromycota</taxon>
        <taxon>Mortierellomycotina</taxon>
        <taxon>Mortierellomycetes</taxon>
        <taxon>Mortierellales</taxon>
        <taxon>Mortierellaceae</taxon>
        <taxon>Linnemannia</taxon>
    </lineage>
</organism>
<proteinExistence type="predicted"/>
<dbReference type="EMBL" id="JAAAUQ010000663">
    <property type="protein sequence ID" value="KAF9148420.1"/>
    <property type="molecule type" value="Genomic_DNA"/>
</dbReference>
<dbReference type="OrthoDB" id="58379at2759"/>
<name>A0A9P5RVC6_9FUNG</name>
<evidence type="ECO:0000313" key="3">
    <source>
        <dbReference type="Proteomes" id="UP000748756"/>
    </source>
</evidence>
<dbReference type="Proteomes" id="UP000748756">
    <property type="component" value="Unassembled WGS sequence"/>
</dbReference>
<evidence type="ECO:0000256" key="1">
    <source>
        <dbReference type="SAM" id="MobiDB-lite"/>
    </source>
</evidence>
<dbReference type="AlphaFoldDB" id="A0A9P5RVC6"/>
<sequence length="326" mass="36865">MSIGVEIAQLMFNPANSCPPKAPTQTLAQRQLQLHYPPPLTICCIHLHDTDKIRVINAPLSLVVPLRHTIASSWNQPIQQEIHKTYCGTHEFKLGGKPWDPSPKTGPANASTNLVLALARVMEQCGWSLILASNVSRLRKENDSLFFEWTGGLEAGPWLAWQRQQQAREKGADQTTPVGEVSEHRHNNESAKAQEAAGVESFTVEFSGYDIIRVTTEIPVAILTALRLAILRHWTQGIEHESDKKGVHEFRLTGFPFQTWGTETTIEISMVIIQALENMRLHGYKLYSESRHRDAVGGQARMQEKDRKKEKKEKLTIDSWVLRRIQ</sequence>
<comment type="caution">
    <text evidence="2">The sequence shown here is derived from an EMBL/GenBank/DDBJ whole genome shotgun (WGS) entry which is preliminary data.</text>
</comment>
<gene>
    <name evidence="2" type="ORF">BG015_009853</name>
</gene>
<accession>A0A9P5RVC6</accession>
<evidence type="ECO:0000313" key="2">
    <source>
        <dbReference type="EMBL" id="KAF9148420.1"/>
    </source>
</evidence>
<feature type="region of interest" description="Disordered" evidence="1">
    <location>
        <begin position="166"/>
        <end position="194"/>
    </location>
</feature>
<protein>
    <submittedName>
        <fullName evidence="2">Uncharacterized protein</fullName>
    </submittedName>
</protein>